<dbReference type="GO" id="GO:0003924">
    <property type="term" value="F:GTPase activity"/>
    <property type="evidence" value="ECO:0007669"/>
    <property type="project" value="InterPro"/>
</dbReference>
<keyword evidence="5" id="KW-0472">Membrane</keyword>
<dbReference type="PANTHER" id="PTHR10465">
    <property type="entry name" value="TRANSMEMBRANE GTPASE FZO1"/>
    <property type="match status" value="1"/>
</dbReference>
<comment type="caution">
    <text evidence="8">The sequence shown here is derived from an EMBL/GenBank/DDBJ whole genome shotgun (WGS) entry which is preliminary data.</text>
</comment>
<sequence>MEELEEFFKEVYPLKNLHIMDSNLESSSDKVAIILSLDSKNFQVFWEVPILLQFYRQYLRDTISYKLILQVQYGLCLQLQQESISKEFVETILAKLNVLYEKRLVENKHFLKMQGFLQVILGRKSYAKESKIQSFSREFQNFFDESLEILQNQVKKIVASDNTMEKEFEILLQRAKNKHFSIGVSGVLSSGKSTLLNALLGKEVLGSSTIPETASLTILKYHQTSYAEVTFWNKREWEILQKTFDLEILSTLKALPKFTQSLQEYILEDSKIMRIPLEELPVFTSANHPDKLCNLVKTITLFTPLEILKNNVEIVDTPGLDDPIIQREEITKNCIKRCDLLIHAMNASQSATQLDIDFILQTLETTNISRLLVVLTHADLLEEKELQAALQYTQGSIKKQLLEVIDKKELDLFMERVDFIYLSSYPALLCQIDPKKAMELGYSLESSNFQVFKDYLNKTLLGQDSFQSKDIIYTLTQGLIKIIKQYKEYLLLQKDLLFATEDKIQKVILEAKGQRQKALEAYKLKEQNLQEYKEQVEEYLKSLKVFLMQQLDEAQNVLIQRLFDDIMYDYQRNKAPDNARLENILNQGLKDFLVDILRQYQQSLTKKILQIQNKMQIVSDGGQLLKFHLNETMLIKTKKQILNAIIPKLLQYNKNQSSLLLEMLNLAFKVGFESFIEEIVAQSHTLQDELILTFDNALKSIFDEMNKNIATKDEILNKSLRENAITQEQKILKQKSFDTFEGLLEESLEIFRALQMYATRGKAYA</sequence>
<keyword evidence="9" id="KW-1185">Reference proteome</keyword>
<evidence type="ECO:0000256" key="6">
    <source>
        <dbReference type="SAM" id="Coils"/>
    </source>
</evidence>
<keyword evidence="6" id="KW-0175">Coiled coil</keyword>
<dbReference type="Pfam" id="PF00350">
    <property type="entry name" value="Dynamin_N"/>
    <property type="match status" value="1"/>
</dbReference>
<reference evidence="8 9" key="1">
    <citation type="journal article" date="2014" name="Genome Announc.">
        <title>Draft genome sequences of eight enterohepatic helicobacter species isolated from both laboratory and wild rodents.</title>
        <authorList>
            <person name="Sheh A."/>
            <person name="Shen Z."/>
            <person name="Fox J.G."/>
        </authorList>
    </citation>
    <scope>NUCLEOTIDE SEQUENCE [LARGE SCALE GENOMIC DNA]</scope>
    <source>
        <strain evidence="8 9">MIT-03-7007</strain>
    </source>
</reference>
<keyword evidence="2" id="KW-0547">Nucleotide-binding</keyword>
<dbReference type="AlphaFoldDB" id="A0A4U8UFT9"/>
<accession>A0A4U8UFT9</accession>
<dbReference type="PANTHER" id="PTHR10465:SF0">
    <property type="entry name" value="SARCALUMENIN"/>
    <property type="match status" value="1"/>
</dbReference>
<dbReference type="EMBL" id="JRPC02000001">
    <property type="protein sequence ID" value="TLE17182.1"/>
    <property type="molecule type" value="Genomic_DNA"/>
</dbReference>
<protein>
    <recommendedName>
        <fullName evidence="7">Dynamin N-terminal domain-containing protein</fullName>
    </recommendedName>
</protein>
<organism evidence="8 9">
    <name type="scientific">Helicobacter apodemus</name>
    <dbReference type="NCBI Taxonomy" id="135569"/>
    <lineage>
        <taxon>Bacteria</taxon>
        <taxon>Pseudomonadati</taxon>
        <taxon>Campylobacterota</taxon>
        <taxon>Epsilonproteobacteria</taxon>
        <taxon>Campylobacterales</taxon>
        <taxon>Helicobacteraceae</taxon>
        <taxon>Helicobacter</taxon>
    </lineage>
</organism>
<dbReference type="GO" id="GO:0005525">
    <property type="term" value="F:GTP binding"/>
    <property type="evidence" value="ECO:0007669"/>
    <property type="project" value="UniProtKB-KW"/>
</dbReference>
<evidence type="ECO:0000313" key="9">
    <source>
        <dbReference type="Proteomes" id="UP000029920"/>
    </source>
</evidence>
<dbReference type="SUPFAM" id="SSF52540">
    <property type="entry name" value="P-loop containing nucleoside triphosphate hydrolases"/>
    <property type="match status" value="1"/>
</dbReference>
<dbReference type="Proteomes" id="UP000029920">
    <property type="component" value="Unassembled WGS sequence"/>
</dbReference>
<keyword evidence="4" id="KW-0342">GTP-binding</keyword>
<name>A0A4U8UFT9_9HELI</name>
<dbReference type="Gene3D" id="3.40.50.300">
    <property type="entry name" value="P-loop containing nucleotide triphosphate hydrolases"/>
    <property type="match status" value="1"/>
</dbReference>
<dbReference type="InterPro" id="IPR027094">
    <property type="entry name" value="Mitofusin_fam"/>
</dbReference>
<evidence type="ECO:0000256" key="2">
    <source>
        <dbReference type="ARBA" id="ARBA00022741"/>
    </source>
</evidence>
<dbReference type="GO" id="GO:0016020">
    <property type="term" value="C:membrane"/>
    <property type="evidence" value="ECO:0007669"/>
    <property type="project" value="UniProtKB-SubCell"/>
</dbReference>
<dbReference type="RefSeq" id="WP_034553075.1">
    <property type="nucleotide sequence ID" value="NZ_JRPC02000001.1"/>
</dbReference>
<proteinExistence type="predicted"/>
<dbReference type="CDD" id="cd09912">
    <property type="entry name" value="DLP_2"/>
    <property type="match status" value="1"/>
</dbReference>
<evidence type="ECO:0000256" key="3">
    <source>
        <dbReference type="ARBA" id="ARBA00022801"/>
    </source>
</evidence>
<feature type="domain" description="Dynamin N-terminal" evidence="7">
    <location>
        <begin position="182"/>
        <end position="377"/>
    </location>
</feature>
<evidence type="ECO:0000313" key="8">
    <source>
        <dbReference type="EMBL" id="TLE17182.1"/>
    </source>
</evidence>
<evidence type="ECO:0000256" key="4">
    <source>
        <dbReference type="ARBA" id="ARBA00023134"/>
    </source>
</evidence>
<feature type="coiled-coil region" evidence="6">
    <location>
        <begin position="515"/>
        <end position="549"/>
    </location>
</feature>
<keyword evidence="3" id="KW-0378">Hydrolase</keyword>
<evidence type="ECO:0000256" key="1">
    <source>
        <dbReference type="ARBA" id="ARBA00004370"/>
    </source>
</evidence>
<evidence type="ECO:0000259" key="7">
    <source>
        <dbReference type="Pfam" id="PF00350"/>
    </source>
</evidence>
<gene>
    <name evidence="8" type="ORF">LS72_000060</name>
</gene>
<evidence type="ECO:0000256" key="5">
    <source>
        <dbReference type="ARBA" id="ARBA00023136"/>
    </source>
</evidence>
<dbReference type="InterPro" id="IPR027417">
    <property type="entry name" value="P-loop_NTPase"/>
</dbReference>
<comment type="subcellular location">
    <subcellularLocation>
        <location evidence="1">Membrane</location>
    </subcellularLocation>
</comment>
<dbReference type="InterPro" id="IPR045063">
    <property type="entry name" value="Dynamin_N"/>
</dbReference>